<dbReference type="Pfam" id="PF14919">
    <property type="entry name" value="MTBP_mid"/>
    <property type="match status" value="1"/>
</dbReference>
<dbReference type="InterPro" id="IPR029418">
    <property type="entry name" value="MTBP_C"/>
</dbReference>
<dbReference type="GO" id="GO:0000776">
    <property type="term" value="C:kinetochore"/>
    <property type="evidence" value="ECO:0007669"/>
    <property type="project" value="TreeGrafter"/>
</dbReference>
<organism evidence="4 5">
    <name type="scientific">Patella caerulea</name>
    <name type="common">Rayed Mediterranean limpet</name>
    <dbReference type="NCBI Taxonomy" id="87958"/>
    <lineage>
        <taxon>Eukaryota</taxon>
        <taxon>Metazoa</taxon>
        <taxon>Spiralia</taxon>
        <taxon>Lophotrochozoa</taxon>
        <taxon>Mollusca</taxon>
        <taxon>Gastropoda</taxon>
        <taxon>Patellogastropoda</taxon>
        <taxon>Patelloidea</taxon>
        <taxon>Patellidae</taxon>
        <taxon>Patella</taxon>
    </lineage>
</organism>
<feature type="compositionally biased region" description="Polar residues" evidence="1">
    <location>
        <begin position="632"/>
        <end position="642"/>
    </location>
</feature>
<name>A0AAN8Q8B8_PATCE</name>
<dbReference type="GO" id="GO:0034501">
    <property type="term" value="P:protein localization to kinetochore"/>
    <property type="evidence" value="ECO:0007669"/>
    <property type="project" value="TreeGrafter"/>
</dbReference>
<feature type="compositionally biased region" description="Basic residues" evidence="1">
    <location>
        <begin position="658"/>
        <end position="673"/>
    </location>
</feature>
<dbReference type="Pfam" id="PF14920">
    <property type="entry name" value="MTBP_C"/>
    <property type="match status" value="1"/>
</dbReference>
<reference evidence="4 5" key="1">
    <citation type="submission" date="2024-01" db="EMBL/GenBank/DDBJ databases">
        <title>The genome of the rayed Mediterranean limpet Patella caerulea (Linnaeus, 1758).</title>
        <authorList>
            <person name="Anh-Thu Weber A."/>
            <person name="Halstead-Nussloch G."/>
        </authorList>
    </citation>
    <scope>NUCLEOTIDE SEQUENCE [LARGE SCALE GENOMIC DNA]</scope>
    <source>
        <strain evidence="4">AATW-2023a</strain>
        <tissue evidence="4">Whole specimen</tissue>
    </source>
</reference>
<evidence type="ECO:0000259" key="2">
    <source>
        <dbReference type="Pfam" id="PF14919"/>
    </source>
</evidence>
<dbReference type="Proteomes" id="UP001347796">
    <property type="component" value="Unassembled WGS sequence"/>
</dbReference>
<dbReference type="GO" id="GO:0007089">
    <property type="term" value="P:traversing start control point of mitotic cell cycle"/>
    <property type="evidence" value="ECO:0007669"/>
    <property type="project" value="TreeGrafter"/>
</dbReference>
<feature type="region of interest" description="Disordered" evidence="1">
    <location>
        <begin position="597"/>
        <end position="699"/>
    </location>
</feature>
<dbReference type="GO" id="GO:0031396">
    <property type="term" value="P:regulation of protein ubiquitination"/>
    <property type="evidence" value="ECO:0007669"/>
    <property type="project" value="InterPro"/>
</dbReference>
<feature type="compositionally biased region" description="Basic residues" evidence="1">
    <location>
        <begin position="619"/>
        <end position="628"/>
    </location>
</feature>
<evidence type="ECO:0000313" key="4">
    <source>
        <dbReference type="EMBL" id="KAK6185190.1"/>
    </source>
</evidence>
<feature type="domain" description="MDN2-binding protein C-terminal" evidence="3">
    <location>
        <begin position="549"/>
        <end position="828"/>
    </location>
</feature>
<evidence type="ECO:0000256" key="1">
    <source>
        <dbReference type="SAM" id="MobiDB-lite"/>
    </source>
</evidence>
<evidence type="ECO:0008006" key="6">
    <source>
        <dbReference type="Google" id="ProtNLM"/>
    </source>
</evidence>
<dbReference type="PANTHER" id="PTHR14382:SF1">
    <property type="entry name" value="MDM2-BINDING PROTEIN"/>
    <property type="match status" value="1"/>
</dbReference>
<protein>
    <recommendedName>
        <fullName evidence="6">MDN2-binding protein C-terminal domain-containing protein</fullName>
    </recommendedName>
</protein>
<evidence type="ECO:0000313" key="5">
    <source>
        <dbReference type="Proteomes" id="UP001347796"/>
    </source>
</evidence>
<feature type="compositionally biased region" description="Basic residues" evidence="1">
    <location>
        <begin position="682"/>
        <end position="691"/>
    </location>
</feature>
<dbReference type="AlphaFoldDB" id="A0AAN8Q8B8"/>
<comment type="caution">
    <text evidence="4">The sequence shown here is derived from an EMBL/GenBank/DDBJ whole genome shotgun (WGS) entry which is preliminary data.</text>
</comment>
<dbReference type="PANTHER" id="PTHR14382">
    <property type="entry name" value="MDM2-BINDING PROTEIN"/>
    <property type="match status" value="1"/>
</dbReference>
<evidence type="ECO:0000259" key="3">
    <source>
        <dbReference type="Pfam" id="PF14920"/>
    </source>
</evidence>
<keyword evidence="5" id="KW-1185">Reference proteome</keyword>
<dbReference type="InterPro" id="IPR039061">
    <property type="entry name" value="MTBP"/>
</dbReference>
<dbReference type="InterPro" id="IPR029420">
    <property type="entry name" value="MTBP_central"/>
</dbReference>
<feature type="domain" description="DM2" evidence="2">
    <location>
        <begin position="219"/>
        <end position="524"/>
    </location>
</feature>
<gene>
    <name evidence="4" type="ORF">SNE40_007478</name>
</gene>
<sequence length="844" mass="96659">MKIVLVFSQQDENFQQLVENYFEICDNSVLFSLIITDENFDQSVQLDGDNITWFSKDEWHGQKNLLQNEILSCTLAEAINGMADSLAYSGEPVKCYLFLPEDVDFNSHLGLYGALYRLKLWHNVKPTFVTTSDCLTESVLSLTQFLEADIIDEMKLDEEEPVIWSGKVTVMNKIEDKGYQFAGFNLSCDDIECLEKRLCFHHSGQPITTNNKDTFQFGRMIEILDDVDMSTIPTFLLTPLTLNLHVNIENMASRIFLQDVHNRHAGTALVGRIATYKSTDIPTCGSKHLKTSFWKEAIMNDITCVQEPEEEHLPGFQYLHFIVTKHPGKDEHDMAPLKLTVLKSPKEINKNLLTVLEKSDSVTSDSDIKTDFLSSLPCINNLDLTLLHDHLNQIQVGLLKEWIDEREEKNLSTVISQHHLLSFIESTQSQFMTALFHTYQHHEEIKTHDITCIDINSDLDIDPAMWPERLALQYYESKQKTIRRFKSSDSMPLSSPFYPQESGTSLDAVEFLRYFQADGTAINDKMSPVRKKSTGRTVKRFSSHDSLTSWPESKDANYHDVYYYSKKEDNHFAKVRDKFMKEETYCSLYTPFYGKTKSKKIESKMSRTSSGHILSPTRRSPRGKKRKHTDNVKSSSQTSVKQNVGLRTPTKLAQRQLKSPKKRPSQQSPRKRVTSSQPLRSSPRKGVRQSPRKAVTASRPFDFSGSQVVRKLPAPFTLDEDSNQSNVFGNFTNIPAPHTIEVRKKKTIEAGQSSKAGESRSQRHRRKLEEICTRVLELNGVDKSNSIFKSCSSNLYQVTKFFVKALPNAHSLSQEMRRIAEGQVLQVIDLEKRRQELSQKKKKT</sequence>
<dbReference type="EMBL" id="JAZGQO010000006">
    <property type="protein sequence ID" value="KAK6185190.1"/>
    <property type="molecule type" value="Genomic_DNA"/>
</dbReference>
<proteinExistence type="predicted"/>
<accession>A0AAN8Q8B8</accession>